<dbReference type="Gene3D" id="3.40.50.1820">
    <property type="entry name" value="alpha/beta hydrolase"/>
    <property type="match status" value="1"/>
</dbReference>
<dbReference type="PANTHER" id="PTHR11440">
    <property type="entry name" value="LECITHIN-CHOLESTEROL ACYLTRANSFERASE-RELATED"/>
    <property type="match status" value="1"/>
</dbReference>
<comment type="caution">
    <text evidence="2">The sequence shown here is derived from an EMBL/GenBank/DDBJ whole genome shotgun (WGS) entry which is preliminary data.</text>
</comment>
<evidence type="ECO:0000259" key="1">
    <source>
        <dbReference type="Pfam" id="PF24096"/>
    </source>
</evidence>
<feature type="domain" description="DUF7379" evidence="1">
    <location>
        <begin position="142"/>
        <end position="206"/>
    </location>
</feature>
<dbReference type="AlphaFoldDB" id="A0AAE0PLB9"/>
<name>A0AAE0PLB9_SORBR</name>
<reference evidence="2" key="2">
    <citation type="submission" date="2023-07" db="EMBL/GenBank/DDBJ databases">
        <authorList>
            <consortium name="Lawrence Berkeley National Laboratory"/>
            <person name="Haridas S."/>
            <person name="Hensen N."/>
            <person name="Bonometti L."/>
            <person name="Westerberg I."/>
            <person name="Brannstrom I.O."/>
            <person name="Guillou S."/>
            <person name="Cros-Aarteil S."/>
            <person name="Calhoun S."/>
            <person name="Kuo A."/>
            <person name="Mondo S."/>
            <person name="Pangilinan J."/>
            <person name="Riley R."/>
            <person name="LaButti K."/>
            <person name="Andreopoulos B."/>
            <person name="Lipzen A."/>
            <person name="Chen C."/>
            <person name="Yanf M."/>
            <person name="Daum C."/>
            <person name="Ng V."/>
            <person name="Clum A."/>
            <person name="Steindorff A."/>
            <person name="Ohm R."/>
            <person name="Martin F."/>
            <person name="Silar P."/>
            <person name="Natvig D."/>
            <person name="Lalanne C."/>
            <person name="Gautier V."/>
            <person name="Ament-velasquez S.L."/>
            <person name="Kruys A."/>
            <person name="Hutchinson M.I."/>
            <person name="Powell A.J."/>
            <person name="Barry K."/>
            <person name="Miller A.N."/>
            <person name="Grigoriev I.V."/>
            <person name="Debuchy R."/>
            <person name="Gladieux P."/>
            <person name="Thoren M.H."/>
            <person name="Johannesson H."/>
        </authorList>
    </citation>
    <scope>NUCLEOTIDE SEQUENCE</scope>
    <source>
        <strain evidence="2">FGSC 1904</strain>
    </source>
</reference>
<dbReference type="SUPFAM" id="SSF53474">
    <property type="entry name" value="alpha/beta-Hydrolases"/>
    <property type="match status" value="1"/>
</dbReference>
<protein>
    <submittedName>
        <fullName evidence="2">Alpha/Beta hydrolase protein</fullName>
    </submittedName>
</protein>
<dbReference type="InterPro" id="IPR055803">
    <property type="entry name" value="DUF7379"/>
</dbReference>
<evidence type="ECO:0000313" key="2">
    <source>
        <dbReference type="EMBL" id="KAK3401670.1"/>
    </source>
</evidence>
<dbReference type="Proteomes" id="UP001281003">
    <property type="component" value="Unassembled WGS sequence"/>
</dbReference>
<dbReference type="GO" id="GO:0016787">
    <property type="term" value="F:hydrolase activity"/>
    <property type="evidence" value="ECO:0007669"/>
    <property type="project" value="UniProtKB-KW"/>
</dbReference>
<organism evidence="2 3">
    <name type="scientific">Sordaria brevicollis</name>
    <dbReference type="NCBI Taxonomy" id="83679"/>
    <lineage>
        <taxon>Eukaryota</taxon>
        <taxon>Fungi</taxon>
        <taxon>Dikarya</taxon>
        <taxon>Ascomycota</taxon>
        <taxon>Pezizomycotina</taxon>
        <taxon>Sordariomycetes</taxon>
        <taxon>Sordariomycetidae</taxon>
        <taxon>Sordariales</taxon>
        <taxon>Sordariaceae</taxon>
        <taxon>Sordaria</taxon>
    </lineage>
</organism>
<gene>
    <name evidence="2" type="ORF">B0T20DRAFT_119986</name>
</gene>
<keyword evidence="2" id="KW-0378">Hydrolase</keyword>
<dbReference type="Pfam" id="PF24096">
    <property type="entry name" value="DUF7379"/>
    <property type="match status" value="1"/>
</dbReference>
<proteinExistence type="predicted"/>
<accession>A0AAE0PLB9</accession>
<reference evidence="2" key="1">
    <citation type="journal article" date="2023" name="Mol. Phylogenet. Evol.">
        <title>Genome-scale phylogeny and comparative genomics of the fungal order Sordariales.</title>
        <authorList>
            <person name="Hensen N."/>
            <person name="Bonometti L."/>
            <person name="Westerberg I."/>
            <person name="Brannstrom I.O."/>
            <person name="Guillou S."/>
            <person name="Cros-Aarteil S."/>
            <person name="Calhoun S."/>
            <person name="Haridas S."/>
            <person name="Kuo A."/>
            <person name="Mondo S."/>
            <person name="Pangilinan J."/>
            <person name="Riley R."/>
            <person name="LaButti K."/>
            <person name="Andreopoulos B."/>
            <person name="Lipzen A."/>
            <person name="Chen C."/>
            <person name="Yan M."/>
            <person name="Daum C."/>
            <person name="Ng V."/>
            <person name="Clum A."/>
            <person name="Steindorff A."/>
            <person name="Ohm R.A."/>
            <person name="Martin F."/>
            <person name="Silar P."/>
            <person name="Natvig D.O."/>
            <person name="Lalanne C."/>
            <person name="Gautier V."/>
            <person name="Ament-Velasquez S.L."/>
            <person name="Kruys A."/>
            <person name="Hutchinson M.I."/>
            <person name="Powell A.J."/>
            <person name="Barry K."/>
            <person name="Miller A.N."/>
            <person name="Grigoriev I.V."/>
            <person name="Debuchy R."/>
            <person name="Gladieux P."/>
            <person name="Hiltunen Thoren M."/>
            <person name="Johannesson H."/>
        </authorList>
    </citation>
    <scope>NUCLEOTIDE SEQUENCE</scope>
    <source>
        <strain evidence="2">FGSC 1904</strain>
    </source>
</reference>
<sequence>METGRAIMVAVAVPARTGSLLRCAARRTIPLVASKTGITYTPPARRCFGASSSCRRQTLDPRNKLAPKEYLGKEIVDDYAILRDQYETPKNPIVLAHGLLGFAELKLAGSYLPSIHYWHGIKDALSRRKCEVITTTVPPSSSIEQRAAELARGIETLAQGKSVNIIAHSMGGLDARYMISQLKPAGVRVKSLVTVATPHHGSTFADYLMDEIGPERLPSLYNVWERITGFETGAFDQLTKRYMTQDFNPKTPDDPEVRYFSYGAMVHNKPPLLSPFRLSHGIIHGIEGPNDGLVSVQSSQWGTYKGTLSGVNHLDLINWSNRFRFTWQKWMGKPPTFNAIAFYLDIADMLAKEGL</sequence>
<keyword evidence="3" id="KW-1185">Reference proteome</keyword>
<dbReference type="EMBL" id="JAUTDP010000002">
    <property type="protein sequence ID" value="KAK3401670.1"/>
    <property type="molecule type" value="Genomic_DNA"/>
</dbReference>
<evidence type="ECO:0000313" key="3">
    <source>
        <dbReference type="Proteomes" id="UP001281003"/>
    </source>
</evidence>
<dbReference type="InterPro" id="IPR029058">
    <property type="entry name" value="AB_hydrolase_fold"/>
</dbReference>